<feature type="domain" description="Histidine kinase/HSP90-like ATPase" evidence="10">
    <location>
        <begin position="376"/>
        <end position="474"/>
    </location>
</feature>
<evidence type="ECO:0000313" key="12">
    <source>
        <dbReference type="Proteomes" id="UP000244893"/>
    </source>
</evidence>
<dbReference type="InterPro" id="IPR025828">
    <property type="entry name" value="Put_sensor_dom"/>
</dbReference>
<dbReference type="InterPro" id="IPR050482">
    <property type="entry name" value="Sensor_HK_TwoCompSys"/>
</dbReference>
<gene>
    <name evidence="11" type="ORF">DDQ50_09510</name>
</gene>
<dbReference type="Gene3D" id="3.30.565.10">
    <property type="entry name" value="Histidine kinase-like ATPase, C-terminal domain"/>
    <property type="match status" value="1"/>
</dbReference>
<dbReference type="SMART" id="SM00387">
    <property type="entry name" value="HATPase_c"/>
    <property type="match status" value="1"/>
</dbReference>
<evidence type="ECO:0000256" key="8">
    <source>
        <dbReference type="ARBA" id="ARBA00023012"/>
    </source>
</evidence>
<evidence type="ECO:0000256" key="4">
    <source>
        <dbReference type="ARBA" id="ARBA00022679"/>
    </source>
</evidence>
<evidence type="ECO:0000256" key="9">
    <source>
        <dbReference type="SAM" id="Phobius"/>
    </source>
</evidence>
<dbReference type="GO" id="GO:0000155">
    <property type="term" value="F:phosphorelay sensor kinase activity"/>
    <property type="evidence" value="ECO:0007669"/>
    <property type="project" value="InterPro"/>
</dbReference>
<keyword evidence="8" id="KW-0902">Two-component regulatory system</keyword>
<dbReference type="GO" id="GO:0016020">
    <property type="term" value="C:membrane"/>
    <property type="evidence" value="ECO:0007669"/>
    <property type="project" value="InterPro"/>
</dbReference>
<evidence type="ECO:0000256" key="2">
    <source>
        <dbReference type="ARBA" id="ARBA00012438"/>
    </source>
</evidence>
<dbReference type="PANTHER" id="PTHR24421">
    <property type="entry name" value="NITRATE/NITRITE SENSOR PROTEIN NARX-RELATED"/>
    <property type="match status" value="1"/>
</dbReference>
<sequence length="481" mass="51339">MSTESAALAGDAATPAVAVEPTRPRAFYWRLWSTVPRELGYLVPAFPIALAVSMILITAFSGAASLIAVFVGVILVPFVLLGARFAGRFDVARLRYTGLPRFDEPRLDPPFRGKPFTRALVDVTANPHNWLAYVHGALIAPTIALVSFTIWFTWVATTLALVLTPIWLLIPFSRGSGGLGGYPSVQAGEWNIAQALNYAMGRGDSPGLAVGLVILTAVVGLMLLALFPFVSRGLTWAHWGAARLLLSRFRSEEMGEEVAALSESRRAAVVAEDQALRRLERDIHDGPQQRLLRLQLDLASAERRLEEDPEKTRELLASARVMTQDALNELRALTQGFAPPILQDRGLAAALESLGSRSAVPVDVRVDLGSADLPSEVERGAYFVAAELVSNAVKHSSASRIGLLARVQDGSDGEPVGRTLRITVDDDGTGGARPVAGHGLAGLTERVTGMRGTLSIDSPVGGPTRVTAILPLQASPDTSIA</sequence>
<dbReference type="SUPFAM" id="SSF55874">
    <property type="entry name" value="ATPase domain of HSP90 chaperone/DNA topoisomerase II/histidine kinase"/>
    <property type="match status" value="1"/>
</dbReference>
<dbReference type="Pfam" id="PF02518">
    <property type="entry name" value="HATPase_c"/>
    <property type="match status" value="1"/>
</dbReference>
<dbReference type="CDD" id="cd16917">
    <property type="entry name" value="HATPase_UhpB-NarQ-NarX-like"/>
    <property type="match status" value="1"/>
</dbReference>
<reference evidence="11 12" key="1">
    <citation type="submission" date="2018-05" db="EMBL/GenBank/DDBJ databases">
        <title>Amnibacterium sp. M8JJ-5, whole genome shotgun sequence.</title>
        <authorList>
            <person name="Tuo L."/>
        </authorList>
    </citation>
    <scope>NUCLEOTIDE SEQUENCE [LARGE SCALE GENOMIC DNA]</scope>
    <source>
        <strain evidence="11 12">M8JJ-5</strain>
    </source>
</reference>
<dbReference type="OrthoDB" id="5242012at2"/>
<protein>
    <recommendedName>
        <fullName evidence="2">histidine kinase</fullName>
        <ecNumber evidence="2">2.7.13.3</ecNumber>
    </recommendedName>
</protein>
<dbReference type="EC" id="2.7.13.3" evidence="2"/>
<keyword evidence="9" id="KW-1133">Transmembrane helix</keyword>
<evidence type="ECO:0000256" key="5">
    <source>
        <dbReference type="ARBA" id="ARBA00022741"/>
    </source>
</evidence>
<dbReference type="PANTHER" id="PTHR24421:SF10">
    <property type="entry name" value="NITRATE_NITRITE SENSOR PROTEIN NARQ"/>
    <property type="match status" value="1"/>
</dbReference>
<keyword evidence="9" id="KW-0472">Membrane</keyword>
<dbReference type="RefSeq" id="WP_116756500.1">
    <property type="nucleotide sequence ID" value="NZ_JBHUEX010000001.1"/>
</dbReference>
<feature type="transmembrane region" description="Helical" evidence="9">
    <location>
        <begin position="208"/>
        <end position="230"/>
    </location>
</feature>
<keyword evidence="9" id="KW-0812">Transmembrane</keyword>
<evidence type="ECO:0000259" key="10">
    <source>
        <dbReference type="SMART" id="SM00387"/>
    </source>
</evidence>
<feature type="transmembrane region" description="Helical" evidence="9">
    <location>
        <begin position="143"/>
        <end position="170"/>
    </location>
</feature>
<comment type="catalytic activity">
    <reaction evidence="1">
        <text>ATP + protein L-histidine = ADP + protein N-phospho-L-histidine.</text>
        <dbReference type="EC" id="2.7.13.3"/>
    </reaction>
</comment>
<evidence type="ECO:0000256" key="1">
    <source>
        <dbReference type="ARBA" id="ARBA00000085"/>
    </source>
</evidence>
<comment type="caution">
    <text evidence="11">The sequence shown here is derived from an EMBL/GenBank/DDBJ whole genome shotgun (WGS) entry which is preliminary data.</text>
</comment>
<keyword evidence="12" id="KW-1185">Reference proteome</keyword>
<dbReference type="InterPro" id="IPR011712">
    <property type="entry name" value="Sig_transdc_His_kin_sub3_dim/P"/>
</dbReference>
<evidence type="ECO:0000313" key="11">
    <source>
        <dbReference type="EMBL" id="PVZ93986.1"/>
    </source>
</evidence>
<keyword evidence="6" id="KW-0418">Kinase</keyword>
<dbReference type="GO" id="GO:0046983">
    <property type="term" value="F:protein dimerization activity"/>
    <property type="evidence" value="ECO:0007669"/>
    <property type="project" value="InterPro"/>
</dbReference>
<organism evidence="11 12">
    <name type="scientific">Amnibacterium flavum</name>
    <dbReference type="NCBI Taxonomy" id="2173173"/>
    <lineage>
        <taxon>Bacteria</taxon>
        <taxon>Bacillati</taxon>
        <taxon>Actinomycetota</taxon>
        <taxon>Actinomycetes</taxon>
        <taxon>Micrococcales</taxon>
        <taxon>Microbacteriaceae</taxon>
        <taxon>Amnibacterium</taxon>
    </lineage>
</organism>
<evidence type="ECO:0000256" key="3">
    <source>
        <dbReference type="ARBA" id="ARBA00022553"/>
    </source>
</evidence>
<proteinExistence type="predicted"/>
<keyword evidence="3" id="KW-0597">Phosphoprotein</keyword>
<feature type="transmembrane region" description="Helical" evidence="9">
    <location>
        <begin position="39"/>
        <end position="60"/>
    </location>
</feature>
<name>A0A2V1HN09_9MICO</name>
<dbReference type="AlphaFoldDB" id="A0A2V1HN09"/>
<dbReference type="Pfam" id="PF13796">
    <property type="entry name" value="Sensor"/>
    <property type="match status" value="1"/>
</dbReference>
<dbReference type="InterPro" id="IPR003594">
    <property type="entry name" value="HATPase_dom"/>
</dbReference>
<dbReference type="GO" id="GO:0005524">
    <property type="term" value="F:ATP binding"/>
    <property type="evidence" value="ECO:0007669"/>
    <property type="project" value="UniProtKB-KW"/>
</dbReference>
<accession>A0A2V1HN09</accession>
<keyword evidence="4" id="KW-0808">Transferase</keyword>
<dbReference type="EMBL" id="QEOP01000002">
    <property type="protein sequence ID" value="PVZ93986.1"/>
    <property type="molecule type" value="Genomic_DNA"/>
</dbReference>
<dbReference type="Pfam" id="PF07730">
    <property type="entry name" value="HisKA_3"/>
    <property type="match status" value="1"/>
</dbReference>
<dbReference type="Gene3D" id="1.20.5.1930">
    <property type="match status" value="1"/>
</dbReference>
<keyword evidence="7" id="KW-0067">ATP-binding</keyword>
<keyword evidence="5" id="KW-0547">Nucleotide-binding</keyword>
<dbReference type="Proteomes" id="UP000244893">
    <property type="component" value="Unassembled WGS sequence"/>
</dbReference>
<dbReference type="InterPro" id="IPR036890">
    <property type="entry name" value="HATPase_C_sf"/>
</dbReference>
<feature type="transmembrane region" description="Helical" evidence="9">
    <location>
        <begin position="66"/>
        <end position="86"/>
    </location>
</feature>
<evidence type="ECO:0000256" key="7">
    <source>
        <dbReference type="ARBA" id="ARBA00022840"/>
    </source>
</evidence>
<evidence type="ECO:0000256" key="6">
    <source>
        <dbReference type="ARBA" id="ARBA00022777"/>
    </source>
</evidence>